<organism evidence="2 3">
    <name type="scientific">Tetrapyrgos nigripes</name>
    <dbReference type="NCBI Taxonomy" id="182062"/>
    <lineage>
        <taxon>Eukaryota</taxon>
        <taxon>Fungi</taxon>
        <taxon>Dikarya</taxon>
        <taxon>Basidiomycota</taxon>
        <taxon>Agaricomycotina</taxon>
        <taxon>Agaricomycetes</taxon>
        <taxon>Agaricomycetidae</taxon>
        <taxon>Agaricales</taxon>
        <taxon>Marasmiineae</taxon>
        <taxon>Marasmiaceae</taxon>
        <taxon>Tetrapyrgos</taxon>
    </lineage>
</organism>
<evidence type="ECO:0000256" key="1">
    <source>
        <dbReference type="SAM" id="Coils"/>
    </source>
</evidence>
<evidence type="ECO:0000313" key="3">
    <source>
        <dbReference type="Proteomes" id="UP000559256"/>
    </source>
</evidence>
<dbReference type="Proteomes" id="UP000559256">
    <property type="component" value="Unassembled WGS sequence"/>
</dbReference>
<evidence type="ECO:0008006" key="4">
    <source>
        <dbReference type="Google" id="ProtNLM"/>
    </source>
</evidence>
<dbReference type="Gene3D" id="3.80.10.10">
    <property type="entry name" value="Ribonuclease Inhibitor"/>
    <property type="match status" value="1"/>
</dbReference>
<dbReference type="InterPro" id="IPR032675">
    <property type="entry name" value="LRR_dom_sf"/>
</dbReference>
<feature type="coiled-coil region" evidence="1">
    <location>
        <begin position="44"/>
        <end position="78"/>
    </location>
</feature>
<dbReference type="EMBL" id="JAACJM010000213">
    <property type="protein sequence ID" value="KAF5337604.1"/>
    <property type="molecule type" value="Genomic_DNA"/>
</dbReference>
<comment type="caution">
    <text evidence="2">The sequence shown here is derived from an EMBL/GenBank/DDBJ whole genome shotgun (WGS) entry which is preliminary data.</text>
</comment>
<dbReference type="OrthoDB" id="3057283at2759"/>
<gene>
    <name evidence="2" type="ORF">D9758_014919</name>
</gene>
<keyword evidence="3" id="KW-1185">Reference proteome</keyword>
<proteinExistence type="predicted"/>
<keyword evidence="1" id="KW-0175">Coiled coil</keyword>
<accession>A0A8H5FI28</accession>
<dbReference type="SUPFAM" id="SSF52047">
    <property type="entry name" value="RNI-like"/>
    <property type="match status" value="1"/>
</dbReference>
<sequence length="549" mass="61106">MHRCCCTYSCTEKATLTPESELFQRVREDGVLDDSLLPGIVSHLSDAQDDLREYEEQAAHLRARLQILDAKITALKRNVDLTRSLLSPTRRIPNEILARIFEFCDVGLIPADRRYRDPAILSVSTRWRTVALTNPSIWNCITLEVFQMAYRQNLPALERILERSKSTLLSVTIFLKQDGSGIVGPRYTTKVIEALIQHSSRWSHIAIQYNGSTEASSCLHPLATAVLDARNLKEVAISSLVPPSWFSKMLTSPKLDTLSVAALSQEGIANIKSSASLRKLRFSICGAYNPATLKNLEVMDGLGTLKELELDLRYPMLKGQSDNPAPLSITSPLTTLSVELTKGDPEADQYNLLTRTISCLTLPSVQKLSICANVRTIPKGFWPIQQFHDFFQRSECSITSLKLCGLNLTDQALIALLSCMPALTDLCLAEWKTYGAVPTIGLTTEAIQALHSTDYALSSPSFNVSQPLVPKLSRLRLTVNQTFDEEILANVVDSRRNLWTDEVEASVRVAELKSMGFKLSGRKINEEARKKLMGLQQGGLRLTIQDERS</sequence>
<protein>
    <recommendedName>
        <fullName evidence="4">F-box domain-containing protein</fullName>
    </recommendedName>
</protein>
<name>A0A8H5FI28_9AGAR</name>
<dbReference type="AlphaFoldDB" id="A0A8H5FI28"/>
<evidence type="ECO:0000313" key="2">
    <source>
        <dbReference type="EMBL" id="KAF5337604.1"/>
    </source>
</evidence>
<reference evidence="2 3" key="1">
    <citation type="journal article" date="2020" name="ISME J.">
        <title>Uncovering the hidden diversity of litter-decomposition mechanisms in mushroom-forming fungi.</title>
        <authorList>
            <person name="Floudas D."/>
            <person name="Bentzer J."/>
            <person name="Ahren D."/>
            <person name="Johansson T."/>
            <person name="Persson P."/>
            <person name="Tunlid A."/>
        </authorList>
    </citation>
    <scope>NUCLEOTIDE SEQUENCE [LARGE SCALE GENOMIC DNA]</scope>
    <source>
        <strain evidence="2 3">CBS 291.85</strain>
    </source>
</reference>